<evidence type="ECO:0000313" key="4">
    <source>
        <dbReference type="Proteomes" id="UP000199412"/>
    </source>
</evidence>
<sequence length="349" mass="36872">MVRYGRAVFAVNRDLAGQSPIMTENFTENVLPDLLAWRHAEGAGALVTLVRKSASGPRPLGSQLAVATDGQVAGLISGGCVEAGIAAEARAAMAKGRNRMVRFGEGSRYVDLRLPCGGAVDVYVDVTVTNKALAQVAGAMDARCPVVLVTDTEGGGSHLEEPGRGDDAIFATTELAWWDTTTFRRLYRPTPRLVLAGRGPIVAPCAHMATLNGYEVVVLTDDPPSSIGRGAEMLRLTRATVASVEIDPSTAVVSLFHDHEAERPMLHRALASPAFFIGALGSRTAHTARLADLREDGLDEAALARIEGPAGVPIHAATPAEIATSILAGVIRAYRARRPSVEAHAESMW</sequence>
<keyword evidence="4" id="KW-1185">Reference proteome</keyword>
<name>A0A1G7BG46_9PROT</name>
<dbReference type="STRING" id="69960.SAMN05421720_10524"/>
<organism evidence="3 4">
    <name type="scientific">Rhodospira trueperi</name>
    <dbReference type="NCBI Taxonomy" id="69960"/>
    <lineage>
        <taxon>Bacteria</taxon>
        <taxon>Pseudomonadati</taxon>
        <taxon>Pseudomonadota</taxon>
        <taxon>Alphaproteobacteria</taxon>
        <taxon>Rhodospirillales</taxon>
        <taxon>Rhodospirillaceae</taxon>
        <taxon>Rhodospira</taxon>
    </lineage>
</organism>
<dbReference type="Pfam" id="PF13478">
    <property type="entry name" value="XdhC_C"/>
    <property type="match status" value="1"/>
</dbReference>
<feature type="domain" description="XdhC Rossmann" evidence="2">
    <location>
        <begin position="193"/>
        <end position="329"/>
    </location>
</feature>
<dbReference type="InterPro" id="IPR027051">
    <property type="entry name" value="XdhC_Rossmann_dom"/>
</dbReference>
<reference evidence="3 4" key="1">
    <citation type="submission" date="2016-10" db="EMBL/GenBank/DDBJ databases">
        <authorList>
            <person name="de Groot N.N."/>
        </authorList>
    </citation>
    <scope>NUCLEOTIDE SEQUENCE [LARGE SCALE GENOMIC DNA]</scope>
    <source>
        <strain evidence="3 4">ATCC 700224</strain>
    </source>
</reference>
<dbReference type="EMBL" id="FNAP01000005">
    <property type="protein sequence ID" value="SDE26091.1"/>
    <property type="molecule type" value="Genomic_DNA"/>
</dbReference>
<protein>
    <submittedName>
        <fullName evidence="3">Xanthine dehydrogenase accessory factor</fullName>
    </submittedName>
</protein>
<feature type="domain" description="XdhC- CoxI" evidence="1">
    <location>
        <begin position="37"/>
        <end position="104"/>
    </location>
</feature>
<dbReference type="Proteomes" id="UP000199412">
    <property type="component" value="Unassembled WGS sequence"/>
</dbReference>
<dbReference type="InterPro" id="IPR052698">
    <property type="entry name" value="MoCofactor_Util/Proc"/>
</dbReference>
<evidence type="ECO:0000259" key="2">
    <source>
        <dbReference type="Pfam" id="PF13478"/>
    </source>
</evidence>
<accession>A0A1G7BG46</accession>
<dbReference type="Pfam" id="PF02625">
    <property type="entry name" value="XdhC_CoxI"/>
    <property type="match status" value="1"/>
</dbReference>
<dbReference type="Gene3D" id="3.40.50.720">
    <property type="entry name" value="NAD(P)-binding Rossmann-like Domain"/>
    <property type="match status" value="1"/>
</dbReference>
<gene>
    <name evidence="3" type="ORF">SAMN05421720_10524</name>
</gene>
<dbReference type="PANTHER" id="PTHR30388:SF4">
    <property type="entry name" value="MOLYBDENUM COFACTOR INSERTION CHAPERONE PAOD"/>
    <property type="match status" value="1"/>
</dbReference>
<evidence type="ECO:0000259" key="1">
    <source>
        <dbReference type="Pfam" id="PF02625"/>
    </source>
</evidence>
<dbReference type="AlphaFoldDB" id="A0A1G7BG46"/>
<dbReference type="InterPro" id="IPR003777">
    <property type="entry name" value="XdhC_CoxI"/>
</dbReference>
<evidence type="ECO:0000313" key="3">
    <source>
        <dbReference type="EMBL" id="SDE26091.1"/>
    </source>
</evidence>
<dbReference type="PANTHER" id="PTHR30388">
    <property type="entry name" value="ALDEHYDE OXIDOREDUCTASE MOLYBDENUM COFACTOR ASSEMBLY PROTEIN"/>
    <property type="match status" value="1"/>
</dbReference>
<proteinExistence type="predicted"/>